<evidence type="ECO:0000256" key="1">
    <source>
        <dbReference type="SAM" id="Phobius"/>
    </source>
</evidence>
<dbReference type="GO" id="GO:0004527">
    <property type="term" value="F:exonuclease activity"/>
    <property type="evidence" value="ECO:0007669"/>
    <property type="project" value="UniProtKB-KW"/>
</dbReference>
<dbReference type="Pfam" id="PF03372">
    <property type="entry name" value="Exo_endo_phos"/>
    <property type="match status" value="1"/>
</dbReference>
<keyword evidence="3" id="KW-0378">Hydrolase</keyword>
<feature type="transmembrane region" description="Helical" evidence="1">
    <location>
        <begin position="52"/>
        <end position="70"/>
    </location>
</feature>
<name>A0A517MEB9_9BACT</name>
<keyword evidence="3" id="KW-0269">Exonuclease</keyword>
<evidence type="ECO:0000313" key="3">
    <source>
        <dbReference type="EMBL" id="QDS93186.1"/>
    </source>
</evidence>
<evidence type="ECO:0000259" key="2">
    <source>
        <dbReference type="Pfam" id="PF03372"/>
    </source>
</evidence>
<feature type="transmembrane region" description="Helical" evidence="1">
    <location>
        <begin position="22"/>
        <end position="40"/>
    </location>
</feature>
<dbReference type="SUPFAM" id="SSF56219">
    <property type="entry name" value="DNase I-like"/>
    <property type="match status" value="1"/>
</dbReference>
<dbReference type="InterPro" id="IPR005135">
    <property type="entry name" value="Endo/exonuclease/phosphatase"/>
</dbReference>
<evidence type="ECO:0000313" key="4">
    <source>
        <dbReference type="Proteomes" id="UP000320672"/>
    </source>
</evidence>
<dbReference type="KEGG" id="rml:FF011L_19470"/>
<reference evidence="3 4" key="1">
    <citation type="submission" date="2019-02" db="EMBL/GenBank/DDBJ databases">
        <title>Deep-cultivation of Planctomycetes and their phenomic and genomic characterization uncovers novel biology.</title>
        <authorList>
            <person name="Wiegand S."/>
            <person name="Jogler M."/>
            <person name="Boedeker C."/>
            <person name="Pinto D."/>
            <person name="Vollmers J."/>
            <person name="Rivas-Marin E."/>
            <person name="Kohn T."/>
            <person name="Peeters S.H."/>
            <person name="Heuer A."/>
            <person name="Rast P."/>
            <person name="Oberbeckmann S."/>
            <person name="Bunk B."/>
            <person name="Jeske O."/>
            <person name="Meyerdierks A."/>
            <person name="Storesund J.E."/>
            <person name="Kallscheuer N."/>
            <person name="Luecker S."/>
            <person name="Lage O.M."/>
            <person name="Pohl T."/>
            <person name="Merkel B.J."/>
            <person name="Hornburger P."/>
            <person name="Mueller R.-W."/>
            <person name="Bruemmer F."/>
            <person name="Labrenz M."/>
            <person name="Spormann A.M."/>
            <person name="Op den Camp H."/>
            <person name="Overmann J."/>
            <person name="Amann R."/>
            <person name="Jetten M.S.M."/>
            <person name="Mascher T."/>
            <person name="Medema M.H."/>
            <person name="Devos D.P."/>
            <person name="Kaster A.-K."/>
            <person name="Ovreas L."/>
            <person name="Rohde M."/>
            <person name="Galperin M.Y."/>
            <person name="Jogler C."/>
        </authorList>
    </citation>
    <scope>NUCLEOTIDE SEQUENCE [LARGE SCALE GENOMIC DNA]</scope>
    <source>
        <strain evidence="3 4">FF011L</strain>
    </source>
</reference>
<dbReference type="OrthoDB" id="9796594at2"/>
<dbReference type="InterPro" id="IPR036691">
    <property type="entry name" value="Endo/exonu/phosph_ase_sf"/>
</dbReference>
<keyword evidence="1" id="KW-0472">Membrane</keyword>
<accession>A0A517MEB9</accession>
<feature type="transmembrane region" description="Helical" evidence="1">
    <location>
        <begin position="82"/>
        <end position="100"/>
    </location>
</feature>
<organism evidence="3 4">
    <name type="scientific">Roseimaritima multifibrata</name>
    <dbReference type="NCBI Taxonomy" id="1930274"/>
    <lineage>
        <taxon>Bacteria</taxon>
        <taxon>Pseudomonadati</taxon>
        <taxon>Planctomycetota</taxon>
        <taxon>Planctomycetia</taxon>
        <taxon>Pirellulales</taxon>
        <taxon>Pirellulaceae</taxon>
        <taxon>Roseimaritima</taxon>
    </lineage>
</organism>
<keyword evidence="4" id="KW-1185">Reference proteome</keyword>
<dbReference type="EMBL" id="CP036262">
    <property type="protein sequence ID" value="QDS93186.1"/>
    <property type="molecule type" value="Genomic_DNA"/>
</dbReference>
<keyword evidence="3" id="KW-0540">Nuclease</keyword>
<protein>
    <submittedName>
        <fullName evidence="3">Endonuclease/Exonuclease/phosphatase family protein</fullName>
    </submittedName>
</protein>
<keyword evidence="3" id="KW-0255">Endonuclease</keyword>
<keyword evidence="1" id="KW-1133">Transmembrane helix</keyword>
<sequence length="334" mass="37191">MKAGQMGNDVPEAMHKPLRLKFLPRIALVCLYAVILFWLGRNLHWGCDLLTHTLMHCWWFACGLLAYFAVTKQWRWGAMSVVWVLGVGAIVLPASGWFAASADSSVVASGTDIRVLTWNTFVGNQDIENTAADIDAADADIIVIVEWTPAMRNHLAALRAEYPYRMEVPGQGAFGIALYSKVAGKIDTVLLPGDVSSLRFRAADPEIPIEVWAVHMLPPIGDRYWRFRNEQLAEIAGHLEKRSPDRQAIVCGDLNVTPWSGHFQTFLERSGCNDSREGHGYQASWPRRLGRLGIPIDHCLVDPRLQVIDRKIGFSQSANGSDHGSVLLTIRVRP</sequence>
<keyword evidence="1" id="KW-0812">Transmembrane</keyword>
<proteinExistence type="predicted"/>
<dbReference type="GO" id="GO:0004519">
    <property type="term" value="F:endonuclease activity"/>
    <property type="evidence" value="ECO:0007669"/>
    <property type="project" value="UniProtKB-KW"/>
</dbReference>
<dbReference type="AlphaFoldDB" id="A0A517MEB9"/>
<gene>
    <name evidence="3" type="ORF">FF011L_19470</name>
</gene>
<dbReference type="Gene3D" id="3.60.10.10">
    <property type="entry name" value="Endonuclease/exonuclease/phosphatase"/>
    <property type="match status" value="1"/>
</dbReference>
<feature type="domain" description="Endonuclease/exonuclease/phosphatase" evidence="2">
    <location>
        <begin position="116"/>
        <end position="323"/>
    </location>
</feature>
<dbReference type="Proteomes" id="UP000320672">
    <property type="component" value="Chromosome"/>
</dbReference>